<evidence type="ECO:0000313" key="2">
    <source>
        <dbReference type="Proteomes" id="UP000326169"/>
    </source>
</evidence>
<sequence>MRILFEADQIPVDWKIAGWLKFYAYNDVQQNMMVKRYIIWLNQYQIIAEPPYSNFDAVFDPLERIKWFTIYFWRLIQLI</sequence>
<comment type="caution">
    <text evidence="1">The sequence shown here is derived from an EMBL/GenBank/DDBJ whole genome shotgun (WGS) entry which is preliminary data.</text>
</comment>
<dbReference type="EMBL" id="BIMW01000013">
    <property type="protein sequence ID" value="GCE92372.1"/>
    <property type="molecule type" value="Genomic_DNA"/>
</dbReference>
<proteinExistence type="predicted"/>
<organism evidence="1 2">
    <name type="scientific">Limnospira platensis NIES-46</name>
    <dbReference type="NCBI Taxonomy" id="1236695"/>
    <lineage>
        <taxon>Bacteria</taxon>
        <taxon>Bacillati</taxon>
        <taxon>Cyanobacteriota</taxon>
        <taxon>Cyanophyceae</taxon>
        <taxon>Oscillatoriophycideae</taxon>
        <taxon>Oscillatoriales</taxon>
        <taxon>Sirenicapillariaceae</taxon>
        <taxon>Limnospira</taxon>
    </lineage>
</organism>
<name>A0A5M3T1H9_LIMPL</name>
<keyword evidence="2" id="KW-1185">Reference proteome</keyword>
<reference evidence="1 2" key="1">
    <citation type="journal article" date="2019" name="J Genomics">
        <title>The Draft Genome of a Hydrogen-producing Cyanobacterium, Arthrospira platensis NIES-46.</title>
        <authorList>
            <person name="Suzuki S."/>
            <person name="Yamaguchi H."/>
            <person name="Kawachi M."/>
        </authorList>
    </citation>
    <scope>NUCLEOTIDE SEQUENCE [LARGE SCALE GENOMIC DNA]</scope>
    <source>
        <strain evidence="1 2">NIES-46</strain>
    </source>
</reference>
<dbReference type="Proteomes" id="UP000326169">
    <property type="component" value="Unassembled WGS sequence"/>
</dbReference>
<accession>A0A5M3T1H9</accession>
<gene>
    <name evidence="1" type="ORF">NIES46_04110</name>
</gene>
<evidence type="ECO:0000313" key="1">
    <source>
        <dbReference type="EMBL" id="GCE92372.1"/>
    </source>
</evidence>
<protein>
    <submittedName>
        <fullName evidence="1">Uncharacterized protein</fullName>
    </submittedName>
</protein>